<comment type="caution">
    <text evidence="2">The sequence shown here is derived from an EMBL/GenBank/DDBJ whole genome shotgun (WGS) entry which is preliminary data.</text>
</comment>
<name>A0A8H4B0G6_GIGMA</name>
<evidence type="ECO:0000313" key="2">
    <source>
        <dbReference type="EMBL" id="KAF0550215.1"/>
    </source>
</evidence>
<proteinExistence type="predicted"/>
<accession>A0A8H4B0G6</accession>
<organism evidence="2 3">
    <name type="scientific">Gigaspora margarita</name>
    <dbReference type="NCBI Taxonomy" id="4874"/>
    <lineage>
        <taxon>Eukaryota</taxon>
        <taxon>Fungi</taxon>
        <taxon>Fungi incertae sedis</taxon>
        <taxon>Mucoromycota</taxon>
        <taxon>Glomeromycotina</taxon>
        <taxon>Glomeromycetes</taxon>
        <taxon>Diversisporales</taxon>
        <taxon>Gigasporaceae</taxon>
        <taxon>Gigaspora</taxon>
    </lineage>
</organism>
<gene>
    <name evidence="2" type="ORF">F8M41_024958</name>
</gene>
<keyword evidence="1" id="KW-0472">Membrane</keyword>
<evidence type="ECO:0000313" key="3">
    <source>
        <dbReference type="Proteomes" id="UP000439903"/>
    </source>
</evidence>
<feature type="transmembrane region" description="Helical" evidence="1">
    <location>
        <begin position="20"/>
        <end position="42"/>
    </location>
</feature>
<feature type="transmembrane region" description="Helical" evidence="1">
    <location>
        <begin position="277"/>
        <end position="300"/>
    </location>
</feature>
<keyword evidence="3" id="KW-1185">Reference proteome</keyword>
<dbReference type="EMBL" id="WTPW01000088">
    <property type="protein sequence ID" value="KAF0550215.1"/>
    <property type="molecule type" value="Genomic_DNA"/>
</dbReference>
<dbReference type="OrthoDB" id="2421077at2759"/>
<keyword evidence="1" id="KW-0812">Transmembrane</keyword>
<dbReference type="AlphaFoldDB" id="A0A8H4B0G6"/>
<dbReference type="Proteomes" id="UP000439903">
    <property type="component" value="Unassembled WGS sequence"/>
</dbReference>
<evidence type="ECO:0000256" key="1">
    <source>
        <dbReference type="SAM" id="Phobius"/>
    </source>
</evidence>
<reference evidence="2 3" key="1">
    <citation type="journal article" date="2019" name="Environ. Microbiol.">
        <title>At the nexus of three kingdoms: the genome of the mycorrhizal fungus Gigaspora margarita provides insights into plant, endobacterial and fungal interactions.</title>
        <authorList>
            <person name="Venice F."/>
            <person name="Ghignone S."/>
            <person name="Salvioli di Fossalunga A."/>
            <person name="Amselem J."/>
            <person name="Novero M."/>
            <person name="Xianan X."/>
            <person name="Sedzielewska Toro K."/>
            <person name="Morin E."/>
            <person name="Lipzen A."/>
            <person name="Grigoriev I.V."/>
            <person name="Henrissat B."/>
            <person name="Martin F.M."/>
            <person name="Bonfante P."/>
        </authorList>
    </citation>
    <scope>NUCLEOTIDE SEQUENCE [LARGE SCALE GENOMIC DNA]</scope>
    <source>
        <strain evidence="2 3">BEG34</strain>
    </source>
</reference>
<keyword evidence="1" id="KW-1133">Transmembrane helix</keyword>
<sequence>MALCKIFRKERKTEPMSVFLLRIIVTILFIFILVGYSVFLILDVCNDHPAIQSSFIEVNSFPVPELMFLDIPVKTYFECYFTYAANNTREDNKACTQYLKQPVLNATSKYNGYFQTGGGLLFSANSNSSNKVLKNIGIMIYIDDSTYNASDPSMFVNMRAVDSELYKTYGSKLFGGQNSMFLDSIVKINTYELSPNQSYNVQLTRNIKQLMSQSWKNYFGFAPETERIPYVTSTIESSLISNTTGPKKLFSTINIEPQSFIVQVDTDQRLKTVLNSLGLFGGAFGLVTSFYALLFGTGAIKPWGLVQRHLFKVNQIVQDKLLSTLESMPFISHLTHDSDDLKEDLSTEKLEKRLDLLQLFLRDYVVNVQYLENIQQSDTMSNEELGDNK</sequence>
<protein>
    <submittedName>
        <fullName evidence="2">Uncharacterized protein</fullName>
    </submittedName>
</protein>